<dbReference type="InterPro" id="IPR007831">
    <property type="entry name" value="T2SS_GspE_N"/>
</dbReference>
<dbReference type="EMBL" id="FRAR01000006">
    <property type="protein sequence ID" value="SHK07623.1"/>
    <property type="molecule type" value="Genomic_DNA"/>
</dbReference>
<dbReference type="SMART" id="SM00382">
    <property type="entry name" value="AAA"/>
    <property type="match status" value="1"/>
</dbReference>
<dbReference type="FunFam" id="3.30.450.90:FF:000001">
    <property type="entry name" value="Type II secretion system ATPase GspE"/>
    <property type="match status" value="1"/>
</dbReference>
<evidence type="ECO:0000259" key="4">
    <source>
        <dbReference type="PROSITE" id="PS00662"/>
    </source>
</evidence>
<keyword evidence="3" id="KW-0067">ATP-binding</keyword>
<organism evidence="5 6">
    <name type="scientific">Desulforamulus aeronauticus DSM 10349</name>
    <dbReference type="NCBI Taxonomy" id="1121421"/>
    <lineage>
        <taxon>Bacteria</taxon>
        <taxon>Bacillati</taxon>
        <taxon>Bacillota</taxon>
        <taxon>Clostridia</taxon>
        <taxon>Eubacteriales</taxon>
        <taxon>Peptococcaceae</taxon>
        <taxon>Desulforamulus</taxon>
    </lineage>
</organism>
<dbReference type="RefSeq" id="WP_072910793.1">
    <property type="nucleotide sequence ID" value="NZ_FRAR01000006.1"/>
</dbReference>
<name>A0A1M6PI88_9FIRM</name>
<dbReference type="GO" id="GO:0005524">
    <property type="term" value="F:ATP binding"/>
    <property type="evidence" value="ECO:0007669"/>
    <property type="project" value="UniProtKB-KW"/>
</dbReference>
<dbReference type="GO" id="GO:0005886">
    <property type="term" value="C:plasma membrane"/>
    <property type="evidence" value="ECO:0007669"/>
    <property type="project" value="TreeGrafter"/>
</dbReference>
<dbReference type="OrthoDB" id="9808272at2"/>
<dbReference type="FunFam" id="3.40.50.300:FF:000398">
    <property type="entry name" value="Type IV pilus assembly ATPase PilB"/>
    <property type="match status" value="1"/>
</dbReference>
<dbReference type="InterPro" id="IPR001482">
    <property type="entry name" value="T2SS/T4SS_dom"/>
</dbReference>
<dbReference type="PROSITE" id="PS00662">
    <property type="entry name" value="T2SP_E"/>
    <property type="match status" value="1"/>
</dbReference>
<keyword evidence="2" id="KW-0547">Nucleotide-binding</keyword>
<dbReference type="SUPFAM" id="SSF52540">
    <property type="entry name" value="P-loop containing nucleoside triphosphate hydrolases"/>
    <property type="match status" value="1"/>
</dbReference>
<evidence type="ECO:0000256" key="3">
    <source>
        <dbReference type="ARBA" id="ARBA00022840"/>
    </source>
</evidence>
<dbReference type="InterPro" id="IPR003593">
    <property type="entry name" value="AAA+_ATPase"/>
</dbReference>
<dbReference type="Gene3D" id="3.30.300.160">
    <property type="entry name" value="Type II secretion system, protein E, N-terminal domain"/>
    <property type="match status" value="1"/>
</dbReference>
<dbReference type="CDD" id="cd01129">
    <property type="entry name" value="PulE-GspE-like"/>
    <property type="match status" value="1"/>
</dbReference>
<accession>A0A1M6PI88</accession>
<dbReference type="SUPFAM" id="SSF160246">
    <property type="entry name" value="EspE N-terminal domain-like"/>
    <property type="match status" value="1"/>
</dbReference>
<keyword evidence="6" id="KW-1185">Reference proteome</keyword>
<gene>
    <name evidence="5" type="ORF">SAMN02745123_00599</name>
</gene>
<sequence length="562" mass="62903">MPPPKQSRKLLGDILIENRIITQEQLNDALKIQQHTGDRLGEILKLGFVTERDLTNMLEAQLGIPQVAPGYWMNLELMNLIPEHIVRRYKALPVSKEGNTLTVALVDPLNLVAIDDLRLITGLEIDTVPASERDIEYALQKFYGMPELERELQDFEVVENQALHLEQPDDMMDEAPIVRLVNSIIMQAINDKASDIHIEPSENGVKVRYRIDGVLREGMVLPKQSRASLTSRFKILSQLNIAEKRVPQDGRIKIKYGERELDLRISTMPTVLGEKVVIRVLDQANQVTGIEQLEFSQENKKKFQKLLNTSYGMFLITGPTGSGKTTTLYSALAQINDMKRNIVTIEDPVEYMLEGISQTQINPKAGLTFATGLRAILRQDPDIIMIGEIRDKETAEIAIRAATTGHLVLSTLHTNDASGALTRLMDMGIEPFLVSSSVLGVVAQRLTRRICQHCLLEYTPAPDSPERIFMGLGANAPVRLYRSQGCQVCNNTGYRGRIAIQEVLTLTREIRKLVNEKASSDEIKRQALQQGLVTLKEDGIAKAMEGLTTISEVMRVAYSDED</sequence>
<dbReference type="InterPro" id="IPR037257">
    <property type="entry name" value="T2SS_E_N_sf"/>
</dbReference>
<evidence type="ECO:0000313" key="6">
    <source>
        <dbReference type="Proteomes" id="UP000183997"/>
    </source>
</evidence>
<dbReference type="Gene3D" id="3.40.50.300">
    <property type="entry name" value="P-loop containing nucleotide triphosphate hydrolases"/>
    <property type="match status" value="1"/>
</dbReference>
<evidence type="ECO:0000313" key="5">
    <source>
        <dbReference type="EMBL" id="SHK07623.1"/>
    </source>
</evidence>
<dbReference type="Pfam" id="PF05157">
    <property type="entry name" value="MshEN"/>
    <property type="match status" value="1"/>
</dbReference>
<dbReference type="Pfam" id="PF00437">
    <property type="entry name" value="T2SSE"/>
    <property type="match status" value="1"/>
</dbReference>
<evidence type="ECO:0000256" key="2">
    <source>
        <dbReference type="ARBA" id="ARBA00022741"/>
    </source>
</evidence>
<dbReference type="PANTHER" id="PTHR30258">
    <property type="entry name" value="TYPE II SECRETION SYSTEM PROTEIN GSPE-RELATED"/>
    <property type="match status" value="1"/>
</dbReference>
<dbReference type="GO" id="GO:0016887">
    <property type="term" value="F:ATP hydrolysis activity"/>
    <property type="evidence" value="ECO:0007669"/>
    <property type="project" value="TreeGrafter"/>
</dbReference>
<dbReference type="PANTHER" id="PTHR30258:SF1">
    <property type="entry name" value="PROTEIN TRANSPORT PROTEIN HOFB HOMOLOG"/>
    <property type="match status" value="1"/>
</dbReference>
<proteinExistence type="inferred from homology"/>
<reference evidence="6" key="1">
    <citation type="submission" date="2016-11" db="EMBL/GenBank/DDBJ databases">
        <authorList>
            <person name="Varghese N."/>
            <person name="Submissions S."/>
        </authorList>
    </citation>
    <scope>NUCLEOTIDE SEQUENCE [LARGE SCALE GENOMIC DNA]</scope>
    <source>
        <strain evidence="6">DSM 10349</strain>
    </source>
</reference>
<dbReference type="Gene3D" id="3.30.450.90">
    <property type="match status" value="1"/>
</dbReference>
<dbReference type="AlphaFoldDB" id="A0A1M6PI88"/>
<feature type="domain" description="Bacterial type II secretion system protein E" evidence="4">
    <location>
        <begin position="377"/>
        <end position="391"/>
    </location>
</feature>
<dbReference type="STRING" id="1121421.SAMN02745123_00599"/>
<dbReference type="FunFam" id="3.30.300.160:FF:000002">
    <property type="entry name" value="Type II secretion system protein E"/>
    <property type="match status" value="1"/>
</dbReference>
<comment type="similarity">
    <text evidence="1">Belongs to the GSP E family.</text>
</comment>
<dbReference type="InterPro" id="IPR027417">
    <property type="entry name" value="P-loop_NTPase"/>
</dbReference>
<dbReference type="Proteomes" id="UP000183997">
    <property type="component" value="Unassembled WGS sequence"/>
</dbReference>
<protein>
    <submittedName>
        <fullName evidence="5">Type II secretion system protein E (GspE)</fullName>
    </submittedName>
</protein>
<evidence type="ECO:0000256" key="1">
    <source>
        <dbReference type="ARBA" id="ARBA00006611"/>
    </source>
</evidence>